<dbReference type="PANTHER" id="PTHR40763:SF5">
    <property type="entry name" value="MEMBRANE PROTEIN"/>
    <property type="match status" value="1"/>
</dbReference>
<dbReference type="PANTHER" id="PTHR40763">
    <property type="entry name" value="MEMBRANE PROTEIN-RELATED"/>
    <property type="match status" value="1"/>
</dbReference>
<protein>
    <recommendedName>
        <fullName evidence="1">DUF1707 domain-containing protein</fullName>
    </recommendedName>
</protein>
<comment type="caution">
    <text evidence="2">The sequence shown here is derived from an EMBL/GenBank/DDBJ whole genome shotgun (WGS) entry which is preliminary data.</text>
</comment>
<accession>A0A853CIH5</accession>
<keyword evidence="3" id="KW-1185">Reference proteome</keyword>
<gene>
    <name evidence="2" type="ORF">GGQ55_003239</name>
</gene>
<reference evidence="2 3" key="1">
    <citation type="submission" date="2020-07" db="EMBL/GenBank/DDBJ databases">
        <title>Sequencing the genomes of 1000 actinobacteria strains.</title>
        <authorList>
            <person name="Klenk H.-P."/>
        </authorList>
    </citation>
    <scope>NUCLEOTIDE SEQUENCE [LARGE SCALE GENOMIC DNA]</scope>
    <source>
        <strain evidence="2 3">DSM 104001</strain>
    </source>
</reference>
<evidence type="ECO:0000313" key="2">
    <source>
        <dbReference type="EMBL" id="NYJ06961.1"/>
    </source>
</evidence>
<organism evidence="2 3">
    <name type="scientific">Petropleomorpha daqingensis</name>
    <dbReference type="NCBI Taxonomy" id="2026353"/>
    <lineage>
        <taxon>Bacteria</taxon>
        <taxon>Bacillati</taxon>
        <taxon>Actinomycetota</taxon>
        <taxon>Actinomycetes</taxon>
        <taxon>Geodermatophilales</taxon>
        <taxon>Geodermatophilaceae</taxon>
        <taxon>Petropleomorpha</taxon>
    </lineage>
</organism>
<proteinExistence type="predicted"/>
<feature type="domain" description="DUF1707" evidence="1">
    <location>
        <begin position="11"/>
        <end position="63"/>
    </location>
</feature>
<dbReference type="Proteomes" id="UP000541969">
    <property type="component" value="Unassembled WGS sequence"/>
</dbReference>
<dbReference type="Pfam" id="PF08044">
    <property type="entry name" value="DUF1707"/>
    <property type="match status" value="1"/>
</dbReference>
<evidence type="ECO:0000259" key="1">
    <source>
        <dbReference type="Pfam" id="PF08044"/>
    </source>
</evidence>
<dbReference type="AlphaFoldDB" id="A0A853CIH5"/>
<sequence length="196" mass="21405">MTDIPPQQASLRASDADRQAAVDRLEQALADGRITAEEFQERAAIAQSAVTTTELRPLLADLPPQQVEVVGQRHPESLVNVLGDVRLAGGAELPRRVGTVLGDVRIDLRGLRTDAERIEFDLWTGLGDVDVILDEGVDGELDGFAVLGNRRIELAPVPRTPGTPRVVVRAHAVIGDLRLRSLAPGEPVSRWRRRRL</sequence>
<dbReference type="EMBL" id="JACBZT010000001">
    <property type="protein sequence ID" value="NYJ06961.1"/>
    <property type="molecule type" value="Genomic_DNA"/>
</dbReference>
<dbReference type="InterPro" id="IPR012551">
    <property type="entry name" value="DUF1707_SHOCT-like"/>
</dbReference>
<evidence type="ECO:0000313" key="3">
    <source>
        <dbReference type="Proteomes" id="UP000541969"/>
    </source>
</evidence>
<name>A0A853CIH5_9ACTN</name>
<dbReference type="RefSeq" id="WP_179718446.1">
    <property type="nucleotide sequence ID" value="NZ_JACBZT010000001.1"/>
</dbReference>